<evidence type="ECO:0008006" key="5">
    <source>
        <dbReference type="Google" id="ProtNLM"/>
    </source>
</evidence>
<evidence type="ECO:0000256" key="2">
    <source>
        <dbReference type="SAM" id="MobiDB-lite"/>
    </source>
</evidence>
<evidence type="ECO:0000313" key="4">
    <source>
        <dbReference type="Proteomes" id="UP000309340"/>
    </source>
</evidence>
<dbReference type="AlphaFoldDB" id="A0A4U0VSI9"/>
<feature type="region of interest" description="Disordered" evidence="2">
    <location>
        <begin position="571"/>
        <end position="612"/>
    </location>
</feature>
<name>A0A4U0VSI9_9PEZI</name>
<feature type="region of interest" description="Disordered" evidence="2">
    <location>
        <begin position="661"/>
        <end position="705"/>
    </location>
</feature>
<reference evidence="3 4" key="1">
    <citation type="submission" date="2017-03" db="EMBL/GenBank/DDBJ databases">
        <title>Genomes of endolithic fungi from Antarctica.</title>
        <authorList>
            <person name="Coleine C."/>
            <person name="Masonjones S."/>
            <person name="Stajich J.E."/>
        </authorList>
    </citation>
    <scope>NUCLEOTIDE SEQUENCE [LARGE SCALE GENOMIC DNA]</scope>
    <source>
        <strain evidence="3 4">CCFEE 5184</strain>
    </source>
</reference>
<dbReference type="EMBL" id="NAJQ01001821">
    <property type="protein sequence ID" value="TKA52458.1"/>
    <property type="molecule type" value="Genomic_DNA"/>
</dbReference>
<dbReference type="GO" id="GO:0003700">
    <property type="term" value="F:DNA-binding transcription factor activity"/>
    <property type="evidence" value="ECO:0007669"/>
    <property type="project" value="InterPro"/>
</dbReference>
<keyword evidence="1" id="KW-0539">Nucleus</keyword>
<feature type="compositionally biased region" description="Polar residues" evidence="2">
    <location>
        <begin position="573"/>
        <end position="600"/>
    </location>
</feature>
<evidence type="ECO:0000256" key="1">
    <source>
        <dbReference type="ARBA" id="ARBA00023242"/>
    </source>
</evidence>
<feature type="region of interest" description="Disordered" evidence="2">
    <location>
        <begin position="32"/>
        <end position="57"/>
    </location>
</feature>
<dbReference type="PANTHER" id="PTHR46910">
    <property type="entry name" value="TRANSCRIPTION FACTOR PDR1"/>
    <property type="match status" value="1"/>
</dbReference>
<sequence>MKLLCNSVDGFDDRLVVIEGHLSRMVEYISKSTQPGTGLGSPSTTSSSGCSSSDSPACLHTTVDETEEYHGPISLSWLCRLFRDSASSLKARPDTTSSDERHDELENILDRMRDCARVDHVLPEQRDGSISRPPKQQLLKAQARYFQQVDCVTDVFVHQNFLAQLERIYAVQGQQPLDETWIVCFQAIILLAIGSELLGASSCSVMSGLASSVLVPSSVALVTTRLLMAPRLVNVQALILLSVLAQQQDSQARSELLFAQACMLAKAMELHTTQTTLSEASAEERLERWKVCRSLYIRDKAFAVTRGSVSWLPDANINQLLGITEDQDMTDRCRIHLASLQAKVFALSQPGQILKRTSKRLRAALRAIESGLLDLAQSQSIFVSWTANHARAALRLDFLATRIAALQESPCPLQQKIVRADARASCMVLLLACGKGSQTVQQLAEVLMLTAGAAYLPQSMRQMTELAPTAAPGDAQSDSIPADISPVTILALLDAFPPSAYFMMVREVLWPGQDGQITDAESDLWLLQQVQACYHEHAALMPVGSYRRKLGSVFQLLLRVIIVEQQRKASGLEPSQVSTSSGNPESSLSIQKGASSTLKPSPQGMDFEMPSFSAWPTPNSMQDPSWGDWADFTSSGDVGDMLLLPPHLDGMTGNLGDLTPSDGRDHWTYSPPLEHGGRKRPRIEEHSGGLDSNAQRGLDSFMTSPEPFTFSITPARV</sequence>
<dbReference type="STRING" id="329884.A0A4U0VSI9"/>
<feature type="compositionally biased region" description="Low complexity" evidence="2">
    <location>
        <begin position="32"/>
        <end position="56"/>
    </location>
</feature>
<dbReference type="OrthoDB" id="103819at2759"/>
<comment type="caution">
    <text evidence="3">The sequence shown here is derived from an EMBL/GenBank/DDBJ whole genome shotgun (WGS) entry which is preliminary data.</text>
</comment>
<dbReference type="Proteomes" id="UP000309340">
    <property type="component" value="Unassembled WGS sequence"/>
</dbReference>
<dbReference type="PANTHER" id="PTHR46910:SF25">
    <property type="entry name" value="ABC-TRANSPORTER-REGULATING TRANSCRIPTION FACTOR"/>
    <property type="match status" value="1"/>
</dbReference>
<keyword evidence="4" id="KW-1185">Reference proteome</keyword>
<dbReference type="InterPro" id="IPR050987">
    <property type="entry name" value="AtrR-like"/>
</dbReference>
<organism evidence="3 4">
    <name type="scientific">Friedmanniomyces simplex</name>
    <dbReference type="NCBI Taxonomy" id="329884"/>
    <lineage>
        <taxon>Eukaryota</taxon>
        <taxon>Fungi</taxon>
        <taxon>Dikarya</taxon>
        <taxon>Ascomycota</taxon>
        <taxon>Pezizomycotina</taxon>
        <taxon>Dothideomycetes</taxon>
        <taxon>Dothideomycetidae</taxon>
        <taxon>Mycosphaerellales</taxon>
        <taxon>Teratosphaeriaceae</taxon>
        <taxon>Friedmanniomyces</taxon>
    </lineage>
</organism>
<accession>A0A4U0VSI9</accession>
<dbReference type="CDD" id="cd12148">
    <property type="entry name" value="fungal_TF_MHR"/>
    <property type="match status" value="1"/>
</dbReference>
<proteinExistence type="predicted"/>
<gene>
    <name evidence="3" type="ORF">B0A55_13289</name>
</gene>
<evidence type="ECO:0000313" key="3">
    <source>
        <dbReference type="EMBL" id="TKA52458.1"/>
    </source>
</evidence>
<protein>
    <recommendedName>
        <fullName evidence="5">Transcription factor domain-containing protein</fullName>
    </recommendedName>
</protein>